<keyword evidence="5" id="KW-1185">Reference proteome</keyword>
<evidence type="ECO:0000256" key="3">
    <source>
        <dbReference type="ARBA" id="ARBA00023128"/>
    </source>
</evidence>
<dbReference type="PANTHER" id="PTHR28554:SF1">
    <property type="entry name" value="LARGE RIBOSOMAL SUBUNIT PROTEIN ML45"/>
    <property type="match status" value="1"/>
</dbReference>
<dbReference type="Pfam" id="PF07961">
    <property type="entry name" value="MBA1"/>
    <property type="match status" value="1"/>
</dbReference>
<dbReference type="EMBL" id="KZ825808">
    <property type="protein sequence ID" value="PYH98735.1"/>
    <property type="molecule type" value="Genomic_DNA"/>
</dbReference>
<evidence type="ECO:0000313" key="4">
    <source>
        <dbReference type="EMBL" id="PYH98735.1"/>
    </source>
</evidence>
<sequence length="323" mass="36101">MASSLSKGPVLAAIRLGKTTPLATLYPKPVSGSAIAIATPPCRHFSQSSQRPAMRAMPQTLAMKQPAQPSMKTRSREISRADLPQDIGLLPGTFIRPLWRDMPSLFAQPQERLRMEWLWIKSGFQNFLGLLAYCKWLNKGLPLRLKERRQVARDLHQEMYSAFAAGEVHTLRKVCCTGLANELMSRITTRPEDKQITWALEKYLRTPGTFFTGVRVVSDRATQIPELPNSGVRQVVVRITSRQSKGTGSTNEDTAAVAANAKQQDCTEYIVIQKFRWTGQETDWRVWGHATPTTVEELSSPFFAPGVSLAERMEAIKSQMGGK</sequence>
<dbReference type="OrthoDB" id="19619at2759"/>
<name>A0A319DMD4_9EURO</name>
<dbReference type="VEuPathDB" id="FungiDB:BO71DRAFT_394898"/>
<reference evidence="4 5" key="1">
    <citation type="submission" date="2018-02" db="EMBL/GenBank/DDBJ databases">
        <title>The genomes of Aspergillus section Nigri reveals drivers in fungal speciation.</title>
        <authorList>
            <consortium name="DOE Joint Genome Institute"/>
            <person name="Vesth T.C."/>
            <person name="Nybo J."/>
            <person name="Theobald S."/>
            <person name="Brandl J."/>
            <person name="Frisvad J.C."/>
            <person name="Nielsen K.F."/>
            <person name="Lyhne E.K."/>
            <person name="Kogle M.E."/>
            <person name="Kuo A."/>
            <person name="Riley R."/>
            <person name="Clum A."/>
            <person name="Nolan M."/>
            <person name="Lipzen A."/>
            <person name="Salamov A."/>
            <person name="Henrissat B."/>
            <person name="Wiebenga A."/>
            <person name="De vries R.P."/>
            <person name="Grigoriev I.V."/>
            <person name="Mortensen U.H."/>
            <person name="Andersen M.R."/>
            <person name="Baker S.E."/>
        </authorList>
    </citation>
    <scope>NUCLEOTIDE SEQUENCE [LARGE SCALE GENOMIC DNA]</scope>
    <source>
        <strain evidence="4 5">CBS 707.79</strain>
    </source>
</reference>
<proteinExistence type="predicted"/>
<dbReference type="GO" id="GO:0032979">
    <property type="term" value="P:protein insertion into mitochondrial inner membrane from matrix"/>
    <property type="evidence" value="ECO:0007669"/>
    <property type="project" value="InterPro"/>
</dbReference>
<evidence type="ECO:0000256" key="1">
    <source>
        <dbReference type="ARBA" id="ARBA00004173"/>
    </source>
</evidence>
<organism evidence="4 5">
    <name type="scientific">Aspergillus ellipticus CBS 707.79</name>
    <dbReference type="NCBI Taxonomy" id="1448320"/>
    <lineage>
        <taxon>Eukaryota</taxon>
        <taxon>Fungi</taxon>
        <taxon>Dikarya</taxon>
        <taxon>Ascomycota</taxon>
        <taxon>Pezizomycotina</taxon>
        <taxon>Eurotiomycetes</taxon>
        <taxon>Eurotiomycetidae</taxon>
        <taxon>Eurotiales</taxon>
        <taxon>Aspergillaceae</taxon>
        <taxon>Aspergillus</taxon>
        <taxon>Aspergillus subgen. Circumdati</taxon>
    </lineage>
</organism>
<gene>
    <name evidence="4" type="ORF">BO71DRAFT_394898</name>
</gene>
<keyword evidence="3" id="KW-0496">Mitochondrion</keyword>
<protein>
    <recommendedName>
        <fullName evidence="6">Tim44-like domain-containing protein</fullName>
    </recommendedName>
</protein>
<dbReference type="PANTHER" id="PTHR28554">
    <property type="entry name" value="39S RIBOSOMAL PROTEIN L45, MITOCHONDRIAL"/>
    <property type="match status" value="1"/>
</dbReference>
<dbReference type="InterPro" id="IPR024621">
    <property type="entry name" value="Mba1"/>
</dbReference>
<dbReference type="InterPro" id="IPR051975">
    <property type="entry name" value="mtLSU_mL45"/>
</dbReference>
<dbReference type="Proteomes" id="UP000247810">
    <property type="component" value="Unassembled WGS sequence"/>
</dbReference>
<keyword evidence="2" id="KW-0809">Transit peptide</keyword>
<dbReference type="GO" id="GO:0005743">
    <property type="term" value="C:mitochondrial inner membrane"/>
    <property type="evidence" value="ECO:0007669"/>
    <property type="project" value="InterPro"/>
</dbReference>
<evidence type="ECO:0000313" key="5">
    <source>
        <dbReference type="Proteomes" id="UP000247810"/>
    </source>
</evidence>
<comment type="subcellular location">
    <subcellularLocation>
        <location evidence="1">Mitochondrion</location>
    </subcellularLocation>
</comment>
<dbReference type="Gene3D" id="3.10.450.240">
    <property type="match status" value="1"/>
</dbReference>
<dbReference type="AlphaFoldDB" id="A0A319DMD4"/>
<dbReference type="STRING" id="1448320.A0A319DMD4"/>
<evidence type="ECO:0008006" key="6">
    <source>
        <dbReference type="Google" id="ProtNLM"/>
    </source>
</evidence>
<evidence type="ECO:0000256" key="2">
    <source>
        <dbReference type="ARBA" id="ARBA00022946"/>
    </source>
</evidence>
<accession>A0A319DMD4</accession>